<gene>
    <name evidence="5" type="ORF">PIB30_049653</name>
</gene>
<evidence type="ECO:0000259" key="4">
    <source>
        <dbReference type="Pfam" id="PF13947"/>
    </source>
</evidence>
<feature type="signal peptide" evidence="3">
    <location>
        <begin position="1"/>
        <end position="23"/>
    </location>
</feature>
<evidence type="ECO:0000256" key="1">
    <source>
        <dbReference type="ARBA" id="ARBA00004167"/>
    </source>
</evidence>
<dbReference type="Pfam" id="PF13947">
    <property type="entry name" value="GUB_WAK_bind"/>
    <property type="match status" value="1"/>
</dbReference>
<dbReference type="EMBL" id="JASCZI010060750">
    <property type="protein sequence ID" value="MED6135763.1"/>
    <property type="molecule type" value="Genomic_DNA"/>
</dbReference>
<protein>
    <recommendedName>
        <fullName evidence="4">Wall-associated receptor kinase galacturonan-binding domain-containing protein</fullName>
    </recommendedName>
</protein>
<name>A0ABU6SIJ6_9FABA</name>
<dbReference type="Proteomes" id="UP001341840">
    <property type="component" value="Unassembled WGS sequence"/>
</dbReference>
<keyword evidence="6" id="KW-1185">Reference proteome</keyword>
<feature type="domain" description="Wall-associated receptor kinase galacturonan-binding" evidence="4">
    <location>
        <begin position="34"/>
        <end position="97"/>
    </location>
</feature>
<comment type="subcellular location">
    <subcellularLocation>
        <location evidence="1">Membrane</location>
        <topology evidence="1">Single-pass membrane protein</topology>
    </subcellularLocation>
</comment>
<accession>A0ABU6SIJ6</accession>
<organism evidence="5 6">
    <name type="scientific">Stylosanthes scabra</name>
    <dbReference type="NCBI Taxonomy" id="79078"/>
    <lineage>
        <taxon>Eukaryota</taxon>
        <taxon>Viridiplantae</taxon>
        <taxon>Streptophyta</taxon>
        <taxon>Embryophyta</taxon>
        <taxon>Tracheophyta</taxon>
        <taxon>Spermatophyta</taxon>
        <taxon>Magnoliopsida</taxon>
        <taxon>eudicotyledons</taxon>
        <taxon>Gunneridae</taxon>
        <taxon>Pentapetalae</taxon>
        <taxon>rosids</taxon>
        <taxon>fabids</taxon>
        <taxon>Fabales</taxon>
        <taxon>Fabaceae</taxon>
        <taxon>Papilionoideae</taxon>
        <taxon>50 kb inversion clade</taxon>
        <taxon>dalbergioids sensu lato</taxon>
        <taxon>Dalbergieae</taxon>
        <taxon>Pterocarpus clade</taxon>
        <taxon>Stylosanthes</taxon>
    </lineage>
</organism>
<reference evidence="5 6" key="1">
    <citation type="journal article" date="2023" name="Plants (Basel)">
        <title>Bridging the Gap: Combining Genomics and Transcriptomics Approaches to Understand Stylosanthes scabra, an Orphan Legume from the Brazilian Caatinga.</title>
        <authorList>
            <person name="Ferreira-Neto J.R.C."/>
            <person name="da Silva M.D."/>
            <person name="Binneck E."/>
            <person name="de Melo N.F."/>
            <person name="da Silva R.H."/>
            <person name="de Melo A.L.T.M."/>
            <person name="Pandolfi V."/>
            <person name="Bustamante F.O."/>
            <person name="Brasileiro-Vidal A.C."/>
            <person name="Benko-Iseppon A.M."/>
        </authorList>
    </citation>
    <scope>NUCLEOTIDE SEQUENCE [LARGE SCALE GENOMIC DNA]</scope>
    <source>
        <tissue evidence="5">Leaves</tissue>
    </source>
</reference>
<evidence type="ECO:0000313" key="6">
    <source>
        <dbReference type="Proteomes" id="UP001341840"/>
    </source>
</evidence>
<dbReference type="InterPro" id="IPR025287">
    <property type="entry name" value="WAK_GUB"/>
</dbReference>
<sequence>MSRRKALLCSLIVIHLLLQTCCCASHQKDKGPLCAPSSCGEISDIKYPFRLKDDPSTYCGVYKLSCENNRTLFELFPNKSYHVEAIHYNNFTIRLVDPAFSESRDKDNCSTLPRYALFGNQFGELFGTVDQKGDFYYDDDDSPLEDERLDSTSELKNVIFLRCSNPVKDDPRYVETSPCTKQEGGDNFYAVVGNMMVSEIKDDCHVNLVAAFSRPVWDDSSNLSSYAEIQRKFSYGIDLSWMQGIVCPSICGKWTYCVLNETAPNNITCENSCFTLFTGKECGKKSNGII</sequence>
<feature type="chain" id="PRO_5047416668" description="Wall-associated receptor kinase galacturonan-binding domain-containing protein" evidence="3">
    <location>
        <begin position="24"/>
        <end position="290"/>
    </location>
</feature>
<evidence type="ECO:0000313" key="5">
    <source>
        <dbReference type="EMBL" id="MED6135763.1"/>
    </source>
</evidence>
<keyword evidence="2 3" id="KW-0732">Signal</keyword>
<dbReference type="PANTHER" id="PTHR33138">
    <property type="entry name" value="OS01G0690200 PROTEIN"/>
    <property type="match status" value="1"/>
</dbReference>
<proteinExistence type="predicted"/>
<evidence type="ECO:0000256" key="2">
    <source>
        <dbReference type="ARBA" id="ARBA00022729"/>
    </source>
</evidence>
<dbReference type="PANTHER" id="PTHR33138:SF30">
    <property type="entry name" value="LEAF RUST 10 DISEASE-RESISTANCE LOCUS RECEPTOR-LIKE PROTEIN KINASE-LIKE 2.7"/>
    <property type="match status" value="1"/>
</dbReference>
<comment type="caution">
    <text evidence="5">The sequence shown here is derived from an EMBL/GenBank/DDBJ whole genome shotgun (WGS) entry which is preliminary data.</text>
</comment>
<evidence type="ECO:0000256" key="3">
    <source>
        <dbReference type="SAM" id="SignalP"/>
    </source>
</evidence>